<sequence length="524" mass="55893">PDEAAASDLVELKAEFPASFAVTWYRFTDIGLEPSKEPIAATEPVSSSLLTPTCSGSATTCCSGRAAGAALATRMNLLGGRVTFGYFFMCHGVDLAAKRMGYYVYQIIPARESGRRPRFPSWTISSPRCPEFESSEPASDFVQRVYLNVSGDTVAEDSAASGWAPLPTAVWKTPAESPLAADGSLSNSRLSWSPVSAECAWREGLGTWPPSAPKASAQLHLLVSTPPLLSKVNQTIAANESSVLFIDCLQPGDSVSPPPATEFSWYRAWTPACGNPSLVATSGTAAGRIPPACTLRTARLIIPQPVRDDVPANTSAWPSPACPSRAPFWSSRTKSSPGTPPLGTVRLRVIPAAALSQSGHNGHVDRLPLSPAWSSQHRLVRACTRTVAGGGCPPRWAFELSKKQHQADQSTCQIPEFSGSWWAARRCSTSISPNRTVDPRRLRVVAALAAPRKAPAAAVSPGTLRGPAVERGVIYDRTNSRPVARAPARGSCCFENGSLLITDVARWTPETYATAWLATPFRVA</sequence>
<organism evidence="2 3">
    <name type="scientific">Macrostomum lignano</name>
    <dbReference type="NCBI Taxonomy" id="282301"/>
    <lineage>
        <taxon>Eukaryota</taxon>
        <taxon>Metazoa</taxon>
        <taxon>Spiralia</taxon>
        <taxon>Lophotrochozoa</taxon>
        <taxon>Platyhelminthes</taxon>
        <taxon>Rhabditophora</taxon>
        <taxon>Macrostomorpha</taxon>
        <taxon>Macrostomida</taxon>
        <taxon>Macrostomidae</taxon>
        <taxon>Macrostomum</taxon>
    </lineage>
</organism>
<protein>
    <submittedName>
        <fullName evidence="3">Ig-like domain-containing protein</fullName>
    </submittedName>
</protein>
<dbReference type="Proteomes" id="UP000095280">
    <property type="component" value="Unplaced"/>
</dbReference>
<proteinExistence type="predicted"/>
<feature type="domain" description="Ig-like" evidence="1">
    <location>
        <begin position="227"/>
        <end position="267"/>
    </location>
</feature>
<dbReference type="WBParaSite" id="maker-unitig_21085-snap-gene-0.2-mRNA-1">
    <property type="protein sequence ID" value="maker-unitig_21085-snap-gene-0.2-mRNA-1"/>
    <property type="gene ID" value="maker-unitig_21085-snap-gene-0.2"/>
</dbReference>
<evidence type="ECO:0000313" key="3">
    <source>
        <dbReference type="WBParaSite" id="maker-unitig_21085-snap-gene-0.2-mRNA-1"/>
    </source>
</evidence>
<dbReference type="PROSITE" id="PS50835">
    <property type="entry name" value="IG_LIKE"/>
    <property type="match status" value="1"/>
</dbReference>
<name>A0A1I8F5B2_9PLAT</name>
<accession>A0A1I8F5B2</accession>
<evidence type="ECO:0000313" key="2">
    <source>
        <dbReference type="Proteomes" id="UP000095280"/>
    </source>
</evidence>
<evidence type="ECO:0000259" key="1">
    <source>
        <dbReference type="PROSITE" id="PS50835"/>
    </source>
</evidence>
<keyword evidence="2" id="KW-1185">Reference proteome</keyword>
<reference evidence="3" key="1">
    <citation type="submission" date="2016-11" db="UniProtKB">
        <authorList>
            <consortium name="WormBaseParasite"/>
        </authorList>
    </citation>
    <scope>IDENTIFICATION</scope>
</reference>
<dbReference type="InterPro" id="IPR007110">
    <property type="entry name" value="Ig-like_dom"/>
</dbReference>
<dbReference type="AlphaFoldDB" id="A0A1I8F5B2"/>